<dbReference type="Pfam" id="PF00583">
    <property type="entry name" value="Acetyltransf_1"/>
    <property type="match status" value="1"/>
</dbReference>
<organism evidence="5 6">
    <name type="scientific">Halomonas koreensis</name>
    <dbReference type="NCBI Taxonomy" id="245385"/>
    <lineage>
        <taxon>Bacteria</taxon>
        <taxon>Pseudomonadati</taxon>
        <taxon>Pseudomonadota</taxon>
        <taxon>Gammaproteobacteria</taxon>
        <taxon>Oceanospirillales</taxon>
        <taxon>Halomonadaceae</taxon>
        <taxon>Halomonas</taxon>
    </lineage>
</organism>
<evidence type="ECO:0000256" key="1">
    <source>
        <dbReference type="ARBA" id="ARBA00022679"/>
    </source>
</evidence>
<dbReference type="PROSITE" id="PS51186">
    <property type="entry name" value="GNAT"/>
    <property type="match status" value="1"/>
</dbReference>
<dbReference type="CDD" id="cd04301">
    <property type="entry name" value="NAT_SF"/>
    <property type="match status" value="1"/>
</dbReference>
<evidence type="ECO:0000256" key="3">
    <source>
        <dbReference type="SAM" id="MobiDB-lite"/>
    </source>
</evidence>
<dbReference type="InterPro" id="IPR016181">
    <property type="entry name" value="Acyl_CoA_acyltransferase"/>
</dbReference>
<dbReference type="PANTHER" id="PTHR43877">
    <property type="entry name" value="AMINOALKYLPHOSPHONATE N-ACETYLTRANSFERASE-RELATED-RELATED"/>
    <property type="match status" value="1"/>
</dbReference>
<evidence type="ECO:0000313" key="5">
    <source>
        <dbReference type="EMBL" id="MDR5867522.1"/>
    </source>
</evidence>
<accession>A0ABU1G4X1</accession>
<dbReference type="RefSeq" id="WP_309653115.1">
    <property type="nucleotide sequence ID" value="NZ_JARWAK010000010.1"/>
</dbReference>
<evidence type="ECO:0000256" key="2">
    <source>
        <dbReference type="ARBA" id="ARBA00023315"/>
    </source>
</evidence>
<comment type="caution">
    <text evidence="5">The sequence shown here is derived from an EMBL/GenBank/DDBJ whole genome shotgun (WGS) entry which is preliminary data.</text>
</comment>
<dbReference type="SUPFAM" id="SSF55729">
    <property type="entry name" value="Acyl-CoA N-acyltransferases (Nat)"/>
    <property type="match status" value="1"/>
</dbReference>
<evidence type="ECO:0000259" key="4">
    <source>
        <dbReference type="PROSITE" id="PS51186"/>
    </source>
</evidence>
<keyword evidence="6" id="KW-1185">Reference proteome</keyword>
<keyword evidence="1" id="KW-0808">Transferase</keyword>
<protein>
    <submittedName>
        <fullName evidence="5">GNAT family N-acetyltransferase</fullName>
    </submittedName>
</protein>
<reference evidence="5 6" key="1">
    <citation type="submission" date="2023-04" db="EMBL/GenBank/DDBJ databases">
        <title>A long-awaited taxogenomic arrangement of the family Halomonadaceae.</title>
        <authorList>
            <person name="De La Haba R."/>
            <person name="Chuvochina M."/>
            <person name="Wittouck S."/>
            <person name="Arahal D.R."/>
            <person name="Sanchez-Porro C."/>
            <person name="Hugenholtz P."/>
            <person name="Ventosa A."/>
        </authorList>
    </citation>
    <scope>NUCLEOTIDE SEQUENCE [LARGE SCALE GENOMIC DNA]</scope>
    <source>
        <strain evidence="5 6">DSM 23530</strain>
    </source>
</reference>
<name>A0ABU1G4X1_9GAMM</name>
<evidence type="ECO:0000313" key="6">
    <source>
        <dbReference type="Proteomes" id="UP001264519"/>
    </source>
</evidence>
<dbReference type="Gene3D" id="3.40.630.30">
    <property type="match status" value="1"/>
</dbReference>
<feature type="domain" description="N-acetyltransferase" evidence="4">
    <location>
        <begin position="1"/>
        <end position="142"/>
    </location>
</feature>
<feature type="region of interest" description="Disordered" evidence="3">
    <location>
        <begin position="139"/>
        <end position="159"/>
    </location>
</feature>
<dbReference type="InterPro" id="IPR050832">
    <property type="entry name" value="Bact_Acetyltransf"/>
</dbReference>
<keyword evidence="2" id="KW-0012">Acyltransferase</keyword>
<gene>
    <name evidence="5" type="ORF">QC818_12040</name>
</gene>
<dbReference type="EMBL" id="JARWAK010000010">
    <property type="protein sequence ID" value="MDR5867522.1"/>
    <property type="molecule type" value="Genomic_DNA"/>
</dbReference>
<dbReference type="InterPro" id="IPR000182">
    <property type="entry name" value="GNAT_dom"/>
</dbReference>
<proteinExistence type="predicted"/>
<sequence>MPSLEPAPDGARDWAAALVRANMRQAYARHGLCWDASAFAADWDAGENYLLRRGGEVVGYARLVHDADRSYLRDLQIAAEHRGRGLGRQALEAAGALARRRGSRVLRLRVFADSPAVRLYRRCGFVACRHEPPLIGMERRLAGPGETPLAPPRGDRRGR</sequence>
<dbReference type="Proteomes" id="UP001264519">
    <property type="component" value="Unassembled WGS sequence"/>
</dbReference>